<organism evidence="3 4">
    <name type="scientific">Callipepla squamata</name>
    <name type="common">Scaled quail</name>
    <dbReference type="NCBI Taxonomy" id="9009"/>
    <lineage>
        <taxon>Eukaryota</taxon>
        <taxon>Metazoa</taxon>
        <taxon>Chordata</taxon>
        <taxon>Craniata</taxon>
        <taxon>Vertebrata</taxon>
        <taxon>Euteleostomi</taxon>
        <taxon>Archelosauria</taxon>
        <taxon>Archosauria</taxon>
        <taxon>Dinosauria</taxon>
        <taxon>Saurischia</taxon>
        <taxon>Theropoda</taxon>
        <taxon>Coelurosauria</taxon>
        <taxon>Aves</taxon>
        <taxon>Neognathae</taxon>
        <taxon>Galloanserae</taxon>
        <taxon>Galliformes</taxon>
        <taxon>Odontophoridae</taxon>
        <taxon>Callipepla</taxon>
    </lineage>
</organism>
<dbReference type="InterPro" id="IPR043504">
    <property type="entry name" value="Peptidase_S1_PA_chymotrypsin"/>
</dbReference>
<dbReference type="SUPFAM" id="SSF50494">
    <property type="entry name" value="Trypsin-like serine proteases"/>
    <property type="match status" value="1"/>
</dbReference>
<evidence type="ECO:0000313" key="4">
    <source>
        <dbReference type="Proteomes" id="UP000198323"/>
    </source>
</evidence>
<dbReference type="OrthoDB" id="546450at2759"/>
<evidence type="ECO:0000256" key="1">
    <source>
        <dbReference type="ARBA" id="ARBA00023157"/>
    </source>
</evidence>
<dbReference type="STRING" id="9009.A0A226MA09"/>
<gene>
    <name evidence="3" type="ORF">ASZ78_006696</name>
</gene>
<dbReference type="GO" id="GO:0007340">
    <property type="term" value="P:acrosome reaction"/>
    <property type="evidence" value="ECO:0007669"/>
    <property type="project" value="TreeGrafter"/>
</dbReference>
<dbReference type="InterPro" id="IPR001254">
    <property type="entry name" value="Trypsin_dom"/>
</dbReference>
<dbReference type="Proteomes" id="UP000198323">
    <property type="component" value="Unassembled WGS sequence"/>
</dbReference>
<evidence type="ECO:0000259" key="2">
    <source>
        <dbReference type="Pfam" id="PF00089"/>
    </source>
</evidence>
<dbReference type="GO" id="GO:0004252">
    <property type="term" value="F:serine-type endopeptidase activity"/>
    <property type="evidence" value="ECO:0007669"/>
    <property type="project" value="InterPro"/>
</dbReference>
<evidence type="ECO:0000313" key="3">
    <source>
        <dbReference type="EMBL" id="OXB52135.1"/>
    </source>
</evidence>
<feature type="domain" description="Peptidase S1" evidence="2">
    <location>
        <begin position="33"/>
        <end position="115"/>
    </location>
</feature>
<dbReference type="Pfam" id="PF00089">
    <property type="entry name" value="Trypsin"/>
    <property type="match status" value="1"/>
</dbReference>
<comment type="caution">
    <text evidence="3">The sequence shown here is derived from an EMBL/GenBank/DDBJ whole genome shotgun (WGS) entry which is preliminary data.</text>
</comment>
<dbReference type="InterPro" id="IPR009003">
    <property type="entry name" value="Peptidase_S1_PA"/>
</dbReference>
<name>A0A226MA09_CALSU</name>
<dbReference type="PANTHER" id="PTHR24252">
    <property type="entry name" value="ACROSIN-RELATED"/>
    <property type="match status" value="1"/>
</dbReference>
<keyword evidence="1" id="KW-1015">Disulfide bond</keyword>
<dbReference type="EMBL" id="MCFN01005092">
    <property type="protein sequence ID" value="OXB52135.1"/>
    <property type="molecule type" value="Genomic_DNA"/>
</dbReference>
<protein>
    <recommendedName>
        <fullName evidence="2">Peptidase S1 domain-containing protein</fullName>
    </recommendedName>
</protein>
<dbReference type="AlphaFoldDB" id="A0A226MA09"/>
<keyword evidence="4" id="KW-1185">Reference proteome</keyword>
<sequence>MEVAERSSLPSLLLGAGGRSRLSASPFLHSSTGYYIQPACVPDTSLRVAELTEYYVSGWGVRHLQKLPKLLRVLQKAKVEIIDFNLCNSSRWYREAMHTRNVCAGYPQGGIDSCQRQQHRLLLARRCDQLGERLRQGVLPQNLYLHPALLQLDPGTDESSSTPGIVDVESFRDHLIPLSRDRASANTNTTDCVRLPSMPSPET</sequence>
<reference evidence="3 4" key="1">
    <citation type="submission" date="2016-07" db="EMBL/GenBank/DDBJ databases">
        <title>Disparate Historic Effective Population Sizes Predicted by Modern Levels of Genome Diversity for the Scaled Quail (Callipepla squamata) and the Northern Bobwhite (Colinus virginianus): Inferences from First and Second Generation Draft Genome Assemblies for Sympatric New World Quail.</title>
        <authorList>
            <person name="Oldeschulte D.L."/>
            <person name="Halley Y.A."/>
            <person name="Bhattarai E.K."/>
            <person name="Brashear W.A."/>
            <person name="Hill J."/>
            <person name="Metz R.P."/>
            <person name="Johnson C.D."/>
            <person name="Rollins D."/>
            <person name="Peterson M.J."/>
            <person name="Bickhart D.M."/>
            <person name="Decker J.E."/>
            <person name="Seabury C.M."/>
        </authorList>
    </citation>
    <scope>NUCLEOTIDE SEQUENCE [LARGE SCALE GENOMIC DNA]</scope>
    <source>
        <strain evidence="3 4">Texas</strain>
        <tissue evidence="3">Leg muscle</tissue>
    </source>
</reference>
<dbReference type="PANTHER" id="PTHR24252:SF8">
    <property type="entry name" value="ACROSIN"/>
    <property type="match status" value="1"/>
</dbReference>
<dbReference type="GO" id="GO:0006508">
    <property type="term" value="P:proteolysis"/>
    <property type="evidence" value="ECO:0007669"/>
    <property type="project" value="InterPro"/>
</dbReference>
<proteinExistence type="predicted"/>
<accession>A0A226MA09</accession>
<dbReference type="Gene3D" id="2.40.10.10">
    <property type="entry name" value="Trypsin-like serine proteases"/>
    <property type="match status" value="1"/>
</dbReference>